<dbReference type="InterPro" id="IPR008266">
    <property type="entry name" value="Tyr_kinase_AS"/>
</dbReference>
<dbReference type="GO" id="GO:0004714">
    <property type="term" value="F:transmembrane receptor protein tyrosine kinase activity"/>
    <property type="evidence" value="ECO:0007669"/>
    <property type="project" value="TreeGrafter"/>
</dbReference>
<dbReference type="SUPFAM" id="SSF56112">
    <property type="entry name" value="Protein kinase-like (PK-like)"/>
    <property type="match status" value="1"/>
</dbReference>
<dbReference type="InterPro" id="IPR000719">
    <property type="entry name" value="Prot_kinase_dom"/>
</dbReference>
<keyword evidence="2" id="KW-1133">Transmembrane helix</keyword>
<proteinExistence type="predicted"/>
<protein>
    <submittedName>
        <fullName evidence="4">Vascular endothelial growth factor receptor 2</fullName>
    </submittedName>
</protein>
<feature type="transmembrane region" description="Helical" evidence="2">
    <location>
        <begin position="82"/>
        <end position="103"/>
    </location>
</feature>
<dbReference type="AlphaFoldDB" id="A0A5B7CVK3"/>
<keyword evidence="4" id="KW-0675">Receptor</keyword>
<keyword evidence="2" id="KW-0812">Transmembrane</keyword>
<dbReference type="PROSITE" id="PS50011">
    <property type="entry name" value="PROTEIN_KINASE_DOM"/>
    <property type="match status" value="1"/>
</dbReference>
<sequence length="405" mass="46064">MEVVCTNIDNNLLLGSGPGAPTYRPAVELWCDTCFMGGNDLDILYEIGSVPGITAPFSTIDLICWGWQMAEGMNYLSRRKTVGMEMCSVSLIVTLLTICYIQVTYKQWHLKKTEADYALLGRHSSAYFGSIILHGDLAARNLLLSDNNVLKISDFGLSRSMYRNDNYVKKGDDLLPIKWMSLEAIRDKIFSIESDVWAFGITLWEIFSLGCSPYAGVEVCSDFLENYNIMKLCWEEDPLKRPSFIELVDDLGNMISEHTERYLTQNEAYMKMNSERFKEETDYLSMMAEPTFESRMRPDDIDVEHCLPMRDSTRNDSIRTDFPDSVVYINTRNAQASSTASPIESNYLPMNATKPQSPSDDVFTPDSSHPSRREEDPEDQVTVAERGKTATRRRVAKTMREVSET</sequence>
<dbReference type="GO" id="GO:0043235">
    <property type="term" value="C:receptor complex"/>
    <property type="evidence" value="ECO:0007669"/>
    <property type="project" value="TreeGrafter"/>
</dbReference>
<dbReference type="PANTHER" id="PTHR24416:SF600">
    <property type="entry name" value="PDGF- AND VEGF-RECEPTOR RELATED, ISOFORM J"/>
    <property type="match status" value="1"/>
</dbReference>
<comment type="caution">
    <text evidence="4">The sequence shown here is derived from an EMBL/GenBank/DDBJ whole genome shotgun (WGS) entry which is preliminary data.</text>
</comment>
<dbReference type="InterPro" id="IPR001245">
    <property type="entry name" value="Ser-Thr/Tyr_kinase_cat_dom"/>
</dbReference>
<dbReference type="GO" id="GO:0005524">
    <property type="term" value="F:ATP binding"/>
    <property type="evidence" value="ECO:0007669"/>
    <property type="project" value="InterPro"/>
</dbReference>
<dbReference type="PROSITE" id="PS00109">
    <property type="entry name" value="PROTEIN_KINASE_TYR"/>
    <property type="match status" value="1"/>
</dbReference>
<evidence type="ECO:0000313" key="4">
    <source>
        <dbReference type="EMBL" id="MPC13208.1"/>
    </source>
</evidence>
<dbReference type="OrthoDB" id="3256376at2759"/>
<feature type="compositionally biased region" description="Polar residues" evidence="1">
    <location>
        <begin position="333"/>
        <end position="344"/>
    </location>
</feature>
<evidence type="ECO:0000313" key="5">
    <source>
        <dbReference type="Proteomes" id="UP000324222"/>
    </source>
</evidence>
<dbReference type="InterPro" id="IPR011009">
    <property type="entry name" value="Kinase-like_dom_sf"/>
</dbReference>
<name>A0A5B7CVK3_PORTR</name>
<feature type="domain" description="Protein kinase" evidence="3">
    <location>
        <begin position="1"/>
        <end position="277"/>
    </location>
</feature>
<dbReference type="InterPro" id="IPR050122">
    <property type="entry name" value="RTK"/>
</dbReference>
<accession>A0A5B7CVK3</accession>
<dbReference type="Proteomes" id="UP000324222">
    <property type="component" value="Unassembled WGS sequence"/>
</dbReference>
<dbReference type="PRINTS" id="PR00109">
    <property type="entry name" value="TYRKINASE"/>
</dbReference>
<evidence type="ECO:0000259" key="3">
    <source>
        <dbReference type="PROSITE" id="PS50011"/>
    </source>
</evidence>
<keyword evidence="5" id="KW-1185">Reference proteome</keyword>
<feature type="region of interest" description="Disordered" evidence="1">
    <location>
        <begin position="333"/>
        <end position="405"/>
    </location>
</feature>
<dbReference type="Gene3D" id="1.10.510.10">
    <property type="entry name" value="Transferase(Phosphotransferase) domain 1"/>
    <property type="match status" value="1"/>
</dbReference>
<evidence type="ECO:0000256" key="1">
    <source>
        <dbReference type="SAM" id="MobiDB-lite"/>
    </source>
</evidence>
<dbReference type="PANTHER" id="PTHR24416">
    <property type="entry name" value="TYROSINE-PROTEIN KINASE RECEPTOR"/>
    <property type="match status" value="1"/>
</dbReference>
<keyword evidence="2" id="KW-0472">Membrane</keyword>
<dbReference type="EMBL" id="VSRR010000265">
    <property type="protein sequence ID" value="MPC13208.1"/>
    <property type="molecule type" value="Genomic_DNA"/>
</dbReference>
<organism evidence="4 5">
    <name type="scientific">Portunus trituberculatus</name>
    <name type="common">Swimming crab</name>
    <name type="synonym">Neptunus trituberculatus</name>
    <dbReference type="NCBI Taxonomy" id="210409"/>
    <lineage>
        <taxon>Eukaryota</taxon>
        <taxon>Metazoa</taxon>
        <taxon>Ecdysozoa</taxon>
        <taxon>Arthropoda</taxon>
        <taxon>Crustacea</taxon>
        <taxon>Multicrustacea</taxon>
        <taxon>Malacostraca</taxon>
        <taxon>Eumalacostraca</taxon>
        <taxon>Eucarida</taxon>
        <taxon>Decapoda</taxon>
        <taxon>Pleocyemata</taxon>
        <taxon>Brachyura</taxon>
        <taxon>Eubrachyura</taxon>
        <taxon>Portunoidea</taxon>
        <taxon>Portunidae</taxon>
        <taxon>Portuninae</taxon>
        <taxon>Portunus</taxon>
    </lineage>
</organism>
<evidence type="ECO:0000256" key="2">
    <source>
        <dbReference type="SAM" id="Phobius"/>
    </source>
</evidence>
<reference evidence="4 5" key="1">
    <citation type="submission" date="2019-05" db="EMBL/GenBank/DDBJ databases">
        <title>Another draft genome of Portunus trituberculatus and its Hox gene families provides insights of decapod evolution.</title>
        <authorList>
            <person name="Jeong J.-H."/>
            <person name="Song I."/>
            <person name="Kim S."/>
            <person name="Choi T."/>
            <person name="Kim D."/>
            <person name="Ryu S."/>
            <person name="Kim W."/>
        </authorList>
    </citation>
    <scope>NUCLEOTIDE SEQUENCE [LARGE SCALE GENOMIC DNA]</scope>
    <source>
        <tissue evidence="4">Muscle</tissue>
    </source>
</reference>
<dbReference type="GO" id="GO:0007169">
    <property type="term" value="P:cell surface receptor protein tyrosine kinase signaling pathway"/>
    <property type="evidence" value="ECO:0007669"/>
    <property type="project" value="TreeGrafter"/>
</dbReference>
<dbReference type="GO" id="GO:0005886">
    <property type="term" value="C:plasma membrane"/>
    <property type="evidence" value="ECO:0007669"/>
    <property type="project" value="TreeGrafter"/>
</dbReference>
<dbReference type="Pfam" id="PF07714">
    <property type="entry name" value="PK_Tyr_Ser-Thr"/>
    <property type="match status" value="1"/>
</dbReference>
<gene>
    <name evidence="4" type="primary">KDR</name>
    <name evidence="4" type="ORF">E2C01_005931</name>
</gene>